<evidence type="ECO:0000256" key="1">
    <source>
        <dbReference type="SAM" id="Phobius"/>
    </source>
</evidence>
<dbReference type="AlphaFoldDB" id="A0A9E7ZQG1"/>
<keyword evidence="1" id="KW-0472">Membrane</keyword>
<gene>
    <name evidence="2" type="ORF">NWE54_12205</name>
</gene>
<protein>
    <submittedName>
        <fullName evidence="2">Uncharacterized protein</fullName>
    </submittedName>
</protein>
<dbReference type="EMBL" id="CP102774">
    <property type="protein sequence ID" value="UZF89493.1"/>
    <property type="molecule type" value="Genomic_DNA"/>
</dbReference>
<accession>A0A9E7ZQG1</accession>
<name>A0A9E7ZQG1_9HYPH</name>
<proteinExistence type="predicted"/>
<reference evidence="2" key="1">
    <citation type="submission" date="2022-08" db="EMBL/GenBank/DDBJ databases">
        <title>Complete Genome Sequences of 2 Bosea sp. soil isolates.</title>
        <authorList>
            <person name="Alvarez Arevalo M."/>
            <person name="Sterndorff E.B."/>
            <person name="Faurdal D."/>
            <person name="Joergensen T.S."/>
            <person name="Weber T."/>
        </authorList>
    </citation>
    <scope>NUCLEOTIDE SEQUENCE</scope>
    <source>
        <strain evidence="2">NBC_00436</strain>
    </source>
</reference>
<feature type="transmembrane region" description="Helical" evidence="1">
    <location>
        <begin position="38"/>
        <end position="62"/>
    </location>
</feature>
<sequence length="126" mass="14006">MAFGPSPFLFCRSIEAAKKRQDGYADDNPENEMRALKAIRGALATVALLVATASGLSVTLFSTASAEVRFGRNVRVGGHDFSHQSFNRKRRGEIYLYDRTPSRSGCVWRSDGRGGKVKTCHLRRIR</sequence>
<evidence type="ECO:0000313" key="2">
    <source>
        <dbReference type="EMBL" id="UZF89493.1"/>
    </source>
</evidence>
<keyword evidence="1" id="KW-1133">Transmembrane helix</keyword>
<keyword evidence="1" id="KW-0812">Transmembrane</keyword>
<organism evidence="2">
    <name type="scientific">Bosea sp. NBC_00436</name>
    <dbReference type="NCBI Taxonomy" id="2969620"/>
    <lineage>
        <taxon>Bacteria</taxon>
        <taxon>Pseudomonadati</taxon>
        <taxon>Pseudomonadota</taxon>
        <taxon>Alphaproteobacteria</taxon>
        <taxon>Hyphomicrobiales</taxon>
        <taxon>Boseaceae</taxon>
        <taxon>Bosea</taxon>
    </lineage>
</organism>